<sequence>MPKVALAIKAQLEGVTDLHTVSVDDFVYFFKIKCTSCHEEHPKEVGMSRDTKVESAGSRGLASFVWSCQFCNRESTANFETTNRSSKYQTRELTQDDRDFVPIAILDCRGLELLSFIPRGKWVCRGAESRTKFLDIDLFDEEGEEWSDYDEKAAAPVSITDFESTFLRA</sequence>
<keyword evidence="2" id="KW-0479">Metal-binding</keyword>
<evidence type="ECO:0000313" key="5">
    <source>
        <dbReference type="Proteomes" id="UP000009131"/>
    </source>
</evidence>
<dbReference type="STRING" id="764103.G7E4W4"/>
<evidence type="ECO:0000256" key="1">
    <source>
        <dbReference type="ARBA" id="ARBA00007818"/>
    </source>
</evidence>
<dbReference type="GO" id="GO:0008270">
    <property type="term" value="F:zinc ion binding"/>
    <property type="evidence" value="ECO:0007669"/>
    <property type="project" value="TreeGrafter"/>
</dbReference>
<dbReference type="SUPFAM" id="SSF141678">
    <property type="entry name" value="MAL13P1.257-like"/>
    <property type="match status" value="1"/>
</dbReference>
<dbReference type="PANTHER" id="PTHR12857:SF0">
    <property type="entry name" value="CXXC MOTIF CONTAINING ZINC BINDING PROTEIN"/>
    <property type="match status" value="1"/>
</dbReference>
<gene>
    <name evidence="4" type="primary">Mo04554</name>
    <name evidence="4" type="ORF">E5Q_04554</name>
</gene>
<dbReference type="PANTHER" id="PTHR12857">
    <property type="entry name" value="CXXC MOTIF CONTAINING ZINC BINDING PROTEIN"/>
    <property type="match status" value="1"/>
</dbReference>
<dbReference type="eggNOG" id="KOG1296">
    <property type="taxonomic scope" value="Eukaryota"/>
</dbReference>
<keyword evidence="5" id="KW-1185">Reference proteome</keyword>
<evidence type="ECO:0000256" key="3">
    <source>
        <dbReference type="ARBA" id="ARBA00022833"/>
    </source>
</evidence>
<reference evidence="4 5" key="2">
    <citation type="journal article" date="2012" name="Open Biol.">
        <title>Characteristics of nucleosomes and linker DNA regions on the genome of the basidiomycete Mixia osmundae revealed by mono- and dinucleosome mapping.</title>
        <authorList>
            <person name="Nishida H."/>
            <person name="Kondo S."/>
            <person name="Matsumoto T."/>
            <person name="Suzuki Y."/>
            <person name="Yoshikawa H."/>
            <person name="Taylor T.D."/>
            <person name="Sugiyama J."/>
        </authorList>
    </citation>
    <scope>NUCLEOTIDE SEQUENCE [LARGE SCALE GENOMIC DNA]</scope>
    <source>
        <strain evidence="5">CBS 9802 / IAM 14324 / JCM 22182 / KY 12970</strain>
    </source>
</reference>
<reference evidence="4 5" key="1">
    <citation type="journal article" date="2011" name="J. Gen. Appl. Microbiol.">
        <title>Draft genome sequencing of the enigmatic basidiomycete Mixia osmundae.</title>
        <authorList>
            <person name="Nishida H."/>
            <person name="Nagatsuka Y."/>
            <person name="Sugiyama J."/>
        </authorList>
    </citation>
    <scope>NUCLEOTIDE SEQUENCE [LARGE SCALE GENOMIC DNA]</scope>
    <source>
        <strain evidence="5">CBS 9802 / IAM 14324 / JCM 22182 / KY 12970</strain>
    </source>
</reference>
<name>G7E4W4_MIXOS</name>
<dbReference type="OMA" id="TAHFVWR"/>
<keyword evidence="3" id="KW-0862">Zinc</keyword>
<organism evidence="4 5">
    <name type="scientific">Mixia osmundae (strain CBS 9802 / IAM 14324 / JCM 22182 / KY 12970)</name>
    <dbReference type="NCBI Taxonomy" id="764103"/>
    <lineage>
        <taxon>Eukaryota</taxon>
        <taxon>Fungi</taxon>
        <taxon>Dikarya</taxon>
        <taxon>Basidiomycota</taxon>
        <taxon>Pucciniomycotina</taxon>
        <taxon>Mixiomycetes</taxon>
        <taxon>Mixiales</taxon>
        <taxon>Mixiaceae</taxon>
        <taxon>Mixia</taxon>
    </lineage>
</organism>
<protein>
    <recommendedName>
        <fullName evidence="6">DUF866-domain-containing protein</fullName>
    </recommendedName>
</protein>
<dbReference type="AlphaFoldDB" id="G7E4W4"/>
<evidence type="ECO:0000256" key="2">
    <source>
        <dbReference type="ARBA" id="ARBA00022723"/>
    </source>
</evidence>
<dbReference type="Proteomes" id="UP000009131">
    <property type="component" value="Unassembled WGS sequence"/>
</dbReference>
<dbReference type="FunCoup" id="G7E4W4">
    <property type="interactions" value="267"/>
</dbReference>
<dbReference type="InParanoid" id="G7E4W4"/>
<dbReference type="Pfam" id="PF05907">
    <property type="entry name" value="CXXC_Zn-b_euk"/>
    <property type="match status" value="1"/>
</dbReference>
<comment type="similarity">
    <text evidence="1">Belongs to the UPF0587 family.</text>
</comment>
<dbReference type="OrthoDB" id="10248838at2759"/>
<comment type="caution">
    <text evidence="4">The sequence shown here is derived from an EMBL/GenBank/DDBJ whole genome shotgun (WGS) entry which is preliminary data.</text>
</comment>
<dbReference type="InterPro" id="IPR008584">
    <property type="entry name" value="CXXC_Zn-binding_euk"/>
</dbReference>
<dbReference type="HOGENOM" id="CLU_114688_0_0_1"/>
<dbReference type="EMBL" id="BABT02000146">
    <property type="protein sequence ID" value="GAA97874.1"/>
    <property type="molecule type" value="Genomic_DNA"/>
</dbReference>
<proteinExistence type="inferred from homology"/>
<accession>G7E4W4</accession>
<evidence type="ECO:0008006" key="6">
    <source>
        <dbReference type="Google" id="ProtNLM"/>
    </source>
</evidence>
<evidence type="ECO:0000313" key="4">
    <source>
        <dbReference type="EMBL" id="GAA97874.1"/>
    </source>
</evidence>
<dbReference type="RefSeq" id="XP_014566299.1">
    <property type="nucleotide sequence ID" value="XM_014710813.1"/>
</dbReference>